<reference evidence="1 2" key="1">
    <citation type="journal article" date="2024" name="Plant Biotechnol. J.">
        <title>Dendrobium thyrsiflorum genome and its molecular insights into genes involved in important horticultural traits.</title>
        <authorList>
            <person name="Chen B."/>
            <person name="Wang J.Y."/>
            <person name="Zheng P.J."/>
            <person name="Li K.L."/>
            <person name="Liang Y.M."/>
            <person name="Chen X.F."/>
            <person name="Zhang C."/>
            <person name="Zhao X."/>
            <person name="He X."/>
            <person name="Zhang G.Q."/>
            <person name="Liu Z.J."/>
            <person name="Xu Q."/>
        </authorList>
    </citation>
    <scope>NUCLEOTIDE SEQUENCE [LARGE SCALE GENOMIC DNA]</scope>
    <source>
        <strain evidence="1">GZMU011</strain>
    </source>
</reference>
<accession>A0ABD0VN38</accession>
<name>A0ABD0VN38_DENTH</name>
<evidence type="ECO:0000313" key="2">
    <source>
        <dbReference type="Proteomes" id="UP001552299"/>
    </source>
</evidence>
<sequence>MMGYGFCSGSISEMKIEFKGSLNFLSSAYYHVNGDEWEEFINLGRFIKAMLNLHNSTMMTTLMLY</sequence>
<protein>
    <submittedName>
        <fullName evidence="1">Uncharacterized protein</fullName>
    </submittedName>
</protein>
<dbReference type="AlphaFoldDB" id="A0ABD0VN38"/>
<proteinExistence type="predicted"/>
<dbReference type="EMBL" id="JANQDX010000003">
    <property type="protein sequence ID" value="KAL0926514.1"/>
    <property type="molecule type" value="Genomic_DNA"/>
</dbReference>
<gene>
    <name evidence="1" type="ORF">M5K25_002753</name>
</gene>
<comment type="caution">
    <text evidence="1">The sequence shown here is derived from an EMBL/GenBank/DDBJ whole genome shotgun (WGS) entry which is preliminary data.</text>
</comment>
<organism evidence="1 2">
    <name type="scientific">Dendrobium thyrsiflorum</name>
    <name type="common">Pinecone-like raceme dendrobium</name>
    <name type="synonym">Orchid</name>
    <dbReference type="NCBI Taxonomy" id="117978"/>
    <lineage>
        <taxon>Eukaryota</taxon>
        <taxon>Viridiplantae</taxon>
        <taxon>Streptophyta</taxon>
        <taxon>Embryophyta</taxon>
        <taxon>Tracheophyta</taxon>
        <taxon>Spermatophyta</taxon>
        <taxon>Magnoliopsida</taxon>
        <taxon>Liliopsida</taxon>
        <taxon>Asparagales</taxon>
        <taxon>Orchidaceae</taxon>
        <taxon>Epidendroideae</taxon>
        <taxon>Malaxideae</taxon>
        <taxon>Dendrobiinae</taxon>
        <taxon>Dendrobium</taxon>
    </lineage>
</organism>
<keyword evidence="2" id="KW-1185">Reference proteome</keyword>
<dbReference type="Proteomes" id="UP001552299">
    <property type="component" value="Unassembled WGS sequence"/>
</dbReference>
<evidence type="ECO:0000313" key="1">
    <source>
        <dbReference type="EMBL" id="KAL0926514.1"/>
    </source>
</evidence>